<accession>A0A151ZES5</accession>
<keyword evidence="3" id="KW-0493">Microtubule</keyword>
<evidence type="ECO:0000256" key="1">
    <source>
        <dbReference type="ARBA" id="ARBA00006806"/>
    </source>
</evidence>
<dbReference type="OrthoDB" id="296187at2759"/>
<evidence type="ECO:0000256" key="2">
    <source>
        <dbReference type="ARBA" id="ARBA00023186"/>
    </source>
</evidence>
<dbReference type="InterPro" id="IPR036126">
    <property type="entry name" value="TBCA_sf"/>
</dbReference>
<comment type="similarity">
    <text evidence="1 3">Belongs to the TBCA family.</text>
</comment>
<dbReference type="GO" id="GO:0005829">
    <property type="term" value="C:cytosol"/>
    <property type="evidence" value="ECO:0007669"/>
    <property type="project" value="TreeGrafter"/>
</dbReference>
<gene>
    <name evidence="4" type="ORF">DLAC_06405</name>
</gene>
<dbReference type="Proteomes" id="UP000076078">
    <property type="component" value="Unassembled WGS sequence"/>
</dbReference>
<dbReference type="Gene3D" id="1.20.58.90">
    <property type="match status" value="1"/>
</dbReference>
<evidence type="ECO:0000313" key="4">
    <source>
        <dbReference type="EMBL" id="KYQ92425.1"/>
    </source>
</evidence>
<dbReference type="GO" id="GO:0007023">
    <property type="term" value="P:post-chaperonin tubulin folding pathway"/>
    <property type="evidence" value="ECO:0007669"/>
    <property type="project" value="UniProtKB-UniRule"/>
</dbReference>
<dbReference type="GO" id="GO:0005874">
    <property type="term" value="C:microtubule"/>
    <property type="evidence" value="ECO:0007669"/>
    <property type="project" value="UniProtKB-KW"/>
</dbReference>
<dbReference type="InterPro" id="IPR004226">
    <property type="entry name" value="TBCA"/>
</dbReference>
<comment type="subcellular location">
    <subcellularLocation>
        <location evidence="3">Cytoplasm</location>
        <location evidence="3">Cytoskeleton</location>
    </subcellularLocation>
</comment>
<comment type="subunit">
    <text evidence="3">Supercomplex made of cofactors A to E. Cofactors A and D function by capturing and stabilizing tubulin in a quasi-native conformation. Cofactor E binds to the cofactor D-tubulin complex; interaction with cofactor C then causes the release of tubulin polypeptides that are committed to the native state.</text>
</comment>
<name>A0A151ZES5_TIELA</name>
<comment type="caution">
    <text evidence="4">The sequence shown here is derived from an EMBL/GenBank/DDBJ whole genome shotgun (WGS) entry which is preliminary data.</text>
</comment>
<proteinExistence type="inferred from homology"/>
<dbReference type="GO" id="GO:0007021">
    <property type="term" value="P:tubulin complex assembly"/>
    <property type="evidence" value="ECO:0007669"/>
    <property type="project" value="UniProtKB-UniRule"/>
</dbReference>
<dbReference type="FunCoup" id="A0A151ZES5">
    <property type="interactions" value="260"/>
</dbReference>
<keyword evidence="5" id="KW-1185">Reference proteome</keyword>
<protein>
    <recommendedName>
        <fullName evidence="3">Tubulin-specific chaperone A</fullName>
    </recommendedName>
</protein>
<dbReference type="EMBL" id="LODT01000029">
    <property type="protein sequence ID" value="KYQ92425.1"/>
    <property type="molecule type" value="Genomic_DNA"/>
</dbReference>
<evidence type="ECO:0000313" key="5">
    <source>
        <dbReference type="Proteomes" id="UP000076078"/>
    </source>
</evidence>
<keyword evidence="3" id="KW-0963">Cytoplasm</keyword>
<organism evidence="4 5">
    <name type="scientific">Tieghemostelium lacteum</name>
    <name type="common">Slime mold</name>
    <name type="synonym">Dictyostelium lacteum</name>
    <dbReference type="NCBI Taxonomy" id="361077"/>
    <lineage>
        <taxon>Eukaryota</taxon>
        <taxon>Amoebozoa</taxon>
        <taxon>Evosea</taxon>
        <taxon>Eumycetozoa</taxon>
        <taxon>Dictyostelia</taxon>
        <taxon>Dictyosteliales</taxon>
        <taxon>Raperosteliaceae</taxon>
        <taxon>Tieghemostelium</taxon>
    </lineage>
</organism>
<evidence type="ECO:0000256" key="3">
    <source>
        <dbReference type="RuleBase" id="RU364030"/>
    </source>
</evidence>
<dbReference type="InParanoid" id="A0A151ZES5"/>
<dbReference type="AlphaFoldDB" id="A0A151ZES5"/>
<dbReference type="PANTHER" id="PTHR21500:SF0">
    <property type="entry name" value="TUBULIN-SPECIFIC CHAPERONE A"/>
    <property type="match status" value="1"/>
</dbReference>
<dbReference type="STRING" id="361077.A0A151ZES5"/>
<keyword evidence="2 3" id="KW-0143">Chaperone</keyword>
<dbReference type="Pfam" id="PF02970">
    <property type="entry name" value="TBCA"/>
    <property type="match status" value="1"/>
</dbReference>
<dbReference type="SUPFAM" id="SSF46988">
    <property type="entry name" value="Tubulin chaperone cofactor A"/>
    <property type="match status" value="1"/>
</dbReference>
<keyword evidence="3" id="KW-0206">Cytoskeleton</keyword>
<sequence length="112" mass="13491">MDIKKQLKIKIDSLNRLEKDFKLYQKEEKQQIEIVDSFKNNPEKDIYDVKKQEEILDESKAMILDALTRLVESIFNFSKFLEENSDKNDDSEIWKNSIDTIEKYFETYVNDQ</sequence>
<reference evidence="4 5" key="1">
    <citation type="submission" date="2015-12" db="EMBL/GenBank/DDBJ databases">
        <title>Dictyostelia acquired genes for synthesis and detection of signals that induce cell-type specialization by lateral gene transfer from prokaryotes.</title>
        <authorList>
            <person name="Gloeckner G."/>
            <person name="Schaap P."/>
        </authorList>
    </citation>
    <scope>NUCLEOTIDE SEQUENCE [LARGE SCALE GENOMIC DNA]</scope>
    <source>
        <strain evidence="4 5">TK</strain>
    </source>
</reference>
<dbReference type="GO" id="GO:0048487">
    <property type="term" value="F:beta-tubulin binding"/>
    <property type="evidence" value="ECO:0007669"/>
    <property type="project" value="InterPro"/>
</dbReference>
<dbReference type="PANTHER" id="PTHR21500">
    <property type="entry name" value="TUBULIN-SPECIFIC CHAPERONE A"/>
    <property type="match status" value="1"/>
</dbReference>
<dbReference type="OMA" id="DDGSEIW"/>